<evidence type="ECO:0000313" key="1">
    <source>
        <dbReference type="EMBL" id="KAJ0175529.1"/>
    </source>
</evidence>
<comment type="caution">
    <text evidence="1">The sequence shown here is derived from an EMBL/GenBank/DDBJ whole genome shotgun (WGS) entry which is preliminary data.</text>
</comment>
<dbReference type="EMBL" id="CM034401">
    <property type="protein sequence ID" value="KAJ0175529.1"/>
    <property type="molecule type" value="Genomic_DNA"/>
</dbReference>
<dbReference type="Proteomes" id="UP000824533">
    <property type="component" value="Linkage Group LG15"/>
</dbReference>
<reference evidence="1 2" key="1">
    <citation type="journal article" date="2021" name="Front. Genet.">
        <title>Chromosome-Level Genome Assembly Reveals Significant Gene Expansion in the Toll and IMD Signaling Pathways of Dendrolimus kikuchii.</title>
        <authorList>
            <person name="Zhou J."/>
            <person name="Wu P."/>
            <person name="Xiong Z."/>
            <person name="Liu N."/>
            <person name="Zhao N."/>
            <person name="Ji M."/>
            <person name="Qiu Y."/>
            <person name="Yang B."/>
        </authorList>
    </citation>
    <scope>NUCLEOTIDE SEQUENCE [LARGE SCALE GENOMIC DNA]</scope>
    <source>
        <strain evidence="1">Ann1</strain>
    </source>
</reference>
<accession>A0ACC1CV14</accession>
<organism evidence="1 2">
    <name type="scientific">Dendrolimus kikuchii</name>
    <dbReference type="NCBI Taxonomy" id="765133"/>
    <lineage>
        <taxon>Eukaryota</taxon>
        <taxon>Metazoa</taxon>
        <taxon>Ecdysozoa</taxon>
        <taxon>Arthropoda</taxon>
        <taxon>Hexapoda</taxon>
        <taxon>Insecta</taxon>
        <taxon>Pterygota</taxon>
        <taxon>Neoptera</taxon>
        <taxon>Endopterygota</taxon>
        <taxon>Lepidoptera</taxon>
        <taxon>Glossata</taxon>
        <taxon>Ditrysia</taxon>
        <taxon>Bombycoidea</taxon>
        <taxon>Lasiocampidae</taxon>
        <taxon>Dendrolimus</taxon>
    </lineage>
</organism>
<proteinExistence type="predicted"/>
<name>A0ACC1CV14_9NEOP</name>
<evidence type="ECO:0000313" key="2">
    <source>
        <dbReference type="Proteomes" id="UP000824533"/>
    </source>
</evidence>
<gene>
    <name evidence="1" type="ORF">K1T71_008688</name>
</gene>
<protein>
    <submittedName>
        <fullName evidence="1">Uncharacterized protein</fullName>
    </submittedName>
</protein>
<keyword evidence="2" id="KW-1185">Reference proteome</keyword>
<sequence length="336" mass="37298">MSANKGFETKLHEDENTESGYLTGEISGLCEPEPEPELMPSAPEKQDDQKKKEECDLDSGLVLIPEDDFNVHITDTTINLPTSRSSDIPPLHILFQQDDDGDTQLHIASVHGCEKSVGTLIRLCPDKAWLDVPNDYGHTPLHLAVMSRNPIVTRMLVIAGVSLGVRDRLGETPLHKATVIRDSECIKALLTPVPEKPRKLSSVLEEKNYRGQACVHIAASAGHVETLQSLVYYGADINSAENLAGWTPLHIAARRGDVRMVQYLSERCSGVTVRARDYAGRTPRHLARYTKAEKLFVNFKDDSDTESDSDDDDMYDSDSETLFEKMLEQVKAINVA</sequence>